<keyword evidence="4" id="KW-1185">Reference proteome</keyword>
<evidence type="ECO:0000313" key="4">
    <source>
        <dbReference type="Proteomes" id="UP000730482"/>
    </source>
</evidence>
<organism evidence="3 4">
    <name type="scientific">Catenulispora pinistramenti</name>
    <dbReference type="NCBI Taxonomy" id="2705254"/>
    <lineage>
        <taxon>Bacteria</taxon>
        <taxon>Bacillati</taxon>
        <taxon>Actinomycetota</taxon>
        <taxon>Actinomycetes</taxon>
        <taxon>Catenulisporales</taxon>
        <taxon>Catenulisporaceae</taxon>
        <taxon>Catenulispora</taxon>
    </lineage>
</organism>
<dbReference type="Pfam" id="PF13472">
    <property type="entry name" value="Lipase_GDSL_2"/>
    <property type="match status" value="1"/>
</dbReference>
<proteinExistence type="predicted"/>
<dbReference type="InterPro" id="IPR037460">
    <property type="entry name" value="SEST-like"/>
</dbReference>
<protein>
    <submittedName>
        <fullName evidence="3">SGNH/GDSL hydrolase family protein</fullName>
    </submittedName>
</protein>
<dbReference type="EMBL" id="JAAFYZ010000142">
    <property type="protein sequence ID" value="MBS2551501.1"/>
    <property type="molecule type" value="Genomic_DNA"/>
</dbReference>
<dbReference type="PANTHER" id="PTHR37981">
    <property type="entry name" value="LIPASE 2"/>
    <property type="match status" value="1"/>
</dbReference>
<dbReference type="Gene3D" id="3.40.50.1110">
    <property type="entry name" value="SGNH hydrolase"/>
    <property type="match status" value="1"/>
</dbReference>
<keyword evidence="3" id="KW-0378">Hydrolase</keyword>
<gene>
    <name evidence="3" type="ORF">KGQ19_32000</name>
</gene>
<dbReference type="InterPro" id="IPR036514">
    <property type="entry name" value="SGNH_hydro_sf"/>
</dbReference>
<dbReference type="GO" id="GO:0016787">
    <property type="term" value="F:hydrolase activity"/>
    <property type="evidence" value="ECO:0007669"/>
    <property type="project" value="UniProtKB-KW"/>
</dbReference>
<evidence type="ECO:0000313" key="3">
    <source>
        <dbReference type="EMBL" id="MBS2551501.1"/>
    </source>
</evidence>
<feature type="chain" id="PRO_5045559961" evidence="1">
    <location>
        <begin position="46"/>
        <end position="285"/>
    </location>
</feature>
<dbReference type="SUPFAM" id="SSF52266">
    <property type="entry name" value="SGNH hydrolase"/>
    <property type="match status" value="1"/>
</dbReference>
<evidence type="ECO:0000256" key="1">
    <source>
        <dbReference type="SAM" id="SignalP"/>
    </source>
</evidence>
<evidence type="ECO:0000259" key="2">
    <source>
        <dbReference type="Pfam" id="PF13472"/>
    </source>
</evidence>
<comment type="caution">
    <text evidence="3">The sequence shown here is derived from an EMBL/GenBank/DDBJ whole genome shotgun (WGS) entry which is preliminary data.</text>
</comment>
<accession>A0ABS5KZJ5</accession>
<keyword evidence="1" id="KW-0732">Signal</keyword>
<feature type="domain" description="SGNH hydrolase-type esterase" evidence="2">
    <location>
        <begin position="53"/>
        <end position="272"/>
    </location>
</feature>
<dbReference type="InterPro" id="IPR013830">
    <property type="entry name" value="SGNH_hydro"/>
</dbReference>
<feature type="signal peptide" evidence="1">
    <location>
        <begin position="1"/>
        <end position="45"/>
    </location>
</feature>
<sequence>MWRHPVFAAHHPRRSASGRRFRRGLFMLTAAATAAVTLMATNASATGADHYVALGDSYSSGVGAGSYTSSSGSCDRSTNAYSQLWANSRHPASYVSVACSGATTQDVLNNQLSALSSGTTLVSITIGGNDVGFSSVMETCVLDSDSACLNAINTATSQAKTILPGRLATTFAAIRRAAPSAHVVVLGYPELYDLSHSWYCPGLSGTDRSALNNAADLLDTQISAAAQNAGDTFADVRGQFHGHELCDFFNEWLHSVDVTDVSDSYHPTADGQSGGYYAAFSAVAP</sequence>
<dbReference type="Proteomes" id="UP000730482">
    <property type="component" value="Unassembled WGS sequence"/>
</dbReference>
<name>A0ABS5KZJ5_9ACTN</name>
<reference evidence="3 4" key="1">
    <citation type="submission" date="2020-02" db="EMBL/GenBank/DDBJ databases">
        <title>Acidophilic actinobacteria isolated from forest soil.</title>
        <authorList>
            <person name="Golinska P."/>
        </authorList>
    </citation>
    <scope>NUCLEOTIDE SEQUENCE [LARGE SCALE GENOMIC DNA]</scope>
    <source>
        <strain evidence="3 4">NL8</strain>
    </source>
</reference>
<dbReference type="CDD" id="cd01823">
    <property type="entry name" value="SEST_like"/>
    <property type="match status" value="1"/>
</dbReference>
<dbReference type="PANTHER" id="PTHR37981:SF1">
    <property type="entry name" value="SGNH HYDROLASE-TYPE ESTERASE DOMAIN-CONTAINING PROTEIN"/>
    <property type="match status" value="1"/>
</dbReference>